<accession>A0AAE0MHA2</accession>
<dbReference type="Proteomes" id="UP001286456">
    <property type="component" value="Unassembled WGS sequence"/>
</dbReference>
<protein>
    <submittedName>
        <fullName evidence="1">Uncharacterized protein</fullName>
    </submittedName>
</protein>
<gene>
    <name evidence="1" type="ORF">B0T19DRAFT_413779</name>
</gene>
<name>A0AAE0MHA2_9PEZI</name>
<organism evidence="1 2">
    <name type="scientific">Cercophora scortea</name>
    <dbReference type="NCBI Taxonomy" id="314031"/>
    <lineage>
        <taxon>Eukaryota</taxon>
        <taxon>Fungi</taxon>
        <taxon>Dikarya</taxon>
        <taxon>Ascomycota</taxon>
        <taxon>Pezizomycotina</taxon>
        <taxon>Sordariomycetes</taxon>
        <taxon>Sordariomycetidae</taxon>
        <taxon>Sordariales</taxon>
        <taxon>Lasiosphaeriaceae</taxon>
        <taxon>Cercophora</taxon>
    </lineage>
</organism>
<evidence type="ECO:0000313" key="2">
    <source>
        <dbReference type="Proteomes" id="UP001286456"/>
    </source>
</evidence>
<keyword evidence="2" id="KW-1185">Reference proteome</keyword>
<proteinExistence type="predicted"/>
<comment type="caution">
    <text evidence="1">The sequence shown here is derived from an EMBL/GenBank/DDBJ whole genome shotgun (WGS) entry which is preliminary data.</text>
</comment>
<sequence length="132" mass="14652">MTVLLGAEPCQMFCICLLTPLHCNCNCTFTTKDGSIAQCFSRETFCLDGSFESWVVHSTRIDWTPTTPPPASALVSVNVSVKMFNVRVPTPFVCFNHCCCCCSLSSNQCTAAKVCNNSLRSKVDRQLKKRRL</sequence>
<reference evidence="1" key="1">
    <citation type="journal article" date="2023" name="Mol. Phylogenet. Evol.">
        <title>Genome-scale phylogeny and comparative genomics of the fungal order Sordariales.</title>
        <authorList>
            <person name="Hensen N."/>
            <person name="Bonometti L."/>
            <person name="Westerberg I."/>
            <person name="Brannstrom I.O."/>
            <person name="Guillou S."/>
            <person name="Cros-Aarteil S."/>
            <person name="Calhoun S."/>
            <person name="Haridas S."/>
            <person name="Kuo A."/>
            <person name="Mondo S."/>
            <person name="Pangilinan J."/>
            <person name="Riley R."/>
            <person name="LaButti K."/>
            <person name="Andreopoulos B."/>
            <person name="Lipzen A."/>
            <person name="Chen C."/>
            <person name="Yan M."/>
            <person name="Daum C."/>
            <person name="Ng V."/>
            <person name="Clum A."/>
            <person name="Steindorff A."/>
            <person name="Ohm R.A."/>
            <person name="Martin F."/>
            <person name="Silar P."/>
            <person name="Natvig D.O."/>
            <person name="Lalanne C."/>
            <person name="Gautier V."/>
            <person name="Ament-Velasquez S.L."/>
            <person name="Kruys A."/>
            <person name="Hutchinson M.I."/>
            <person name="Powell A.J."/>
            <person name="Barry K."/>
            <person name="Miller A.N."/>
            <person name="Grigoriev I.V."/>
            <person name="Debuchy R."/>
            <person name="Gladieux P."/>
            <person name="Hiltunen Thoren M."/>
            <person name="Johannesson H."/>
        </authorList>
    </citation>
    <scope>NUCLEOTIDE SEQUENCE</scope>
    <source>
        <strain evidence="1">SMH4131-1</strain>
    </source>
</reference>
<dbReference type="AlphaFoldDB" id="A0AAE0MHA2"/>
<dbReference type="EMBL" id="JAUEPO010000002">
    <property type="protein sequence ID" value="KAK3331683.1"/>
    <property type="molecule type" value="Genomic_DNA"/>
</dbReference>
<reference evidence="1" key="2">
    <citation type="submission" date="2023-06" db="EMBL/GenBank/DDBJ databases">
        <authorList>
            <consortium name="Lawrence Berkeley National Laboratory"/>
            <person name="Haridas S."/>
            <person name="Hensen N."/>
            <person name="Bonometti L."/>
            <person name="Westerberg I."/>
            <person name="Brannstrom I.O."/>
            <person name="Guillou S."/>
            <person name="Cros-Aarteil S."/>
            <person name="Calhoun S."/>
            <person name="Kuo A."/>
            <person name="Mondo S."/>
            <person name="Pangilinan J."/>
            <person name="Riley R."/>
            <person name="Labutti K."/>
            <person name="Andreopoulos B."/>
            <person name="Lipzen A."/>
            <person name="Chen C."/>
            <person name="Yanf M."/>
            <person name="Daum C."/>
            <person name="Ng V."/>
            <person name="Clum A."/>
            <person name="Steindorff A."/>
            <person name="Ohm R."/>
            <person name="Martin F."/>
            <person name="Silar P."/>
            <person name="Natvig D."/>
            <person name="Lalanne C."/>
            <person name="Gautier V."/>
            <person name="Ament-Velasquez S.L."/>
            <person name="Kruys A."/>
            <person name="Hutchinson M.I."/>
            <person name="Powell A.J."/>
            <person name="Barry K."/>
            <person name="Miller A.N."/>
            <person name="Grigoriev I.V."/>
            <person name="Debuchy R."/>
            <person name="Gladieux P."/>
            <person name="Thoren M.H."/>
            <person name="Johannesson H."/>
        </authorList>
    </citation>
    <scope>NUCLEOTIDE SEQUENCE</scope>
    <source>
        <strain evidence="1">SMH4131-1</strain>
    </source>
</reference>
<evidence type="ECO:0000313" key="1">
    <source>
        <dbReference type="EMBL" id="KAK3331683.1"/>
    </source>
</evidence>